<dbReference type="Gene3D" id="3.40.50.880">
    <property type="match status" value="1"/>
</dbReference>
<dbReference type="InterPro" id="IPR029062">
    <property type="entry name" value="Class_I_gatase-like"/>
</dbReference>
<keyword evidence="1" id="KW-0732">Signal</keyword>
<dbReference type="EMBL" id="QNRR01000003">
    <property type="protein sequence ID" value="RBP45248.1"/>
    <property type="molecule type" value="Genomic_DNA"/>
</dbReference>
<organism evidence="3 4">
    <name type="scientific">Roseimicrobium gellanilyticum</name>
    <dbReference type="NCBI Taxonomy" id="748857"/>
    <lineage>
        <taxon>Bacteria</taxon>
        <taxon>Pseudomonadati</taxon>
        <taxon>Verrucomicrobiota</taxon>
        <taxon>Verrucomicrobiia</taxon>
        <taxon>Verrucomicrobiales</taxon>
        <taxon>Verrucomicrobiaceae</taxon>
        <taxon>Roseimicrobium</taxon>
    </lineage>
</organism>
<dbReference type="Proteomes" id="UP000253426">
    <property type="component" value="Unassembled WGS sequence"/>
</dbReference>
<dbReference type="PANTHER" id="PTHR40469">
    <property type="entry name" value="SECRETED GLYCOSYL HYDROLASE"/>
    <property type="match status" value="1"/>
</dbReference>
<proteinExistence type="predicted"/>
<protein>
    <submittedName>
        <fullName evidence="3">Type 1 glutamine amidotransferase</fullName>
    </submittedName>
</protein>
<name>A0A366HR13_9BACT</name>
<feature type="domain" description="ThuA-like" evidence="2">
    <location>
        <begin position="27"/>
        <end position="267"/>
    </location>
</feature>
<keyword evidence="3" id="KW-0315">Glutamine amidotransferase</keyword>
<accession>A0A366HR13</accession>
<feature type="chain" id="PRO_5016809174" evidence="1">
    <location>
        <begin position="23"/>
        <end position="307"/>
    </location>
</feature>
<reference evidence="3 4" key="1">
    <citation type="submission" date="2018-06" db="EMBL/GenBank/DDBJ databases">
        <title>Genomic Encyclopedia of Type Strains, Phase IV (KMG-IV): sequencing the most valuable type-strain genomes for metagenomic binning, comparative biology and taxonomic classification.</title>
        <authorList>
            <person name="Goeker M."/>
        </authorList>
    </citation>
    <scope>NUCLEOTIDE SEQUENCE [LARGE SCALE GENOMIC DNA]</scope>
    <source>
        <strain evidence="3 4">DSM 25532</strain>
    </source>
</reference>
<sequence length="307" mass="33570">MTLTCRFLLLGFCLSIASTAFSAEKHKVLIVDGQNNHKWDITTPVLKDALESSGVFTVDVSTSPPKGSPKEAWNAWKPKFSDYAAVVSNYNGELWPEAVRKDFEAYVSSGGGFVCVHAANNSFPEWPEYNKMIGVGGWGGRDEKSGPRLLVKDGKLMRDTSAGKGGSHGPQHGFVVTHVNTEHPITKGLPTQWMQTQDELYNSLRGPAENLEVLATAVSEQTNDAEPMLMTLTYGKGRVFHTPLGHADYSMLNRGFYTILQRGTEWAITGKVVQTAKVPADFPTADKASVVTLEGYPKQQPPAPKQK</sequence>
<evidence type="ECO:0000256" key="1">
    <source>
        <dbReference type="SAM" id="SignalP"/>
    </source>
</evidence>
<evidence type="ECO:0000313" key="4">
    <source>
        <dbReference type="Proteomes" id="UP000253426"/>
    </source>
</evidence>
<comment type="caution">
    <text evidence="3">The sequence shown here is derived from an EMBL/GenBank/DDBJ whole genome shotgun (WGS) entry which is preliminary data.</text>
</comment>
<keyword evidence="3" id="KW-0808">Transferase</keyword>
<dbReference type="InterPro" id="IPR029010">
    <property type="entry name" value="ThuA-like"/>
</dbReference>
<dbReference type="RefSeq" id="WP_113958377.1">
    <property type="nucleotide sequence ID" value="NZ_QNRR01000003.1"/>
</dbReference>
<feature type="signal peptide" evidence="1">
    <location>
        <begin position="1"/>
        <end position="22"/>
    </location>
</feature>
<evidence type="ECO:0000313" key="3">
    <source>
        <dbReference type="EMBL" id="RBP45248.1"/>
    </source>
</evidence>
<dbReference type="SUPFAM" id="SSF52317">
    <property type="entry name" value="Class I glutamine amidotransferase-like"/>
    <property type="match status" value="1"/>
</dbReference>
<evidence type="ECO:0000259" key="2">
    <source>
        <dbReference type="Pfam" id="PF06283"/>
    </source>
</evidence>
<gene>
    <name evidence="3" type="ORF">DES53_103246</name>
</gene>
<keyword evidence="4" id="KW-1185">Reference proteome</keyword>
<dbReference type="PANTHER" id="PTHR40469:SF2">
    <property type="entry name" value="GALACTOSE-BINDING DOMAIN-LIKE SUPERFAMILY PROTEIN"/>
    <property type="match status" value="1"/>
</dbReference>
<dbReference type="Pfam" id="PF06283">
    <property type="entry name" value="ThuA"/>
    <property type="match status" value="1"/>
</dbReference>
<dbReference type="OrthoDB" id="109511at2"/>
<dbReference type="AlphaFoldDB" id="A0A366HR13"/>
<dbReference type="GO" id="GO:0016740">
    <property type="term" value="F:transferase activity"/>
    <property type="evidence" value="ECO:0007669"/>
    <property type="project" value="UniProtKB-KW"/>
</dbReference>